<sequence length="119" mass="13352">MKTVLIADDSLFMRTFLKKRITEHNDFKIVEATNGLEAIMQFKKVHPDLTLLDITMPKVNGLTALKEIIKINPNARVIMCSALGSQMNIIEAINIGAKDFIVKPNFNNLNEIINNNLNG</sequence>
<evidence type="ECO:0000256" key="1">
    <source>
        <dbReference type="PROSITE-ProRule" id="PRU00169"/>
    </source>
</evidence>
<gene>
    <name evidence="3" type="ORF">GMD78_03845</name>
</gene>
<evidence type="ECO:0000313" key="4">
    <source>
        <dbReference type="Proteomes" id="UP000469125"/>
    </source>
</evidence>
<proteinExistence type="predicted"/>
<dbReference type="InterPro" id="IPR001789">
    <property type="entry name" value="Sig_transdc_resp-reg_receiver"/>
</dbReference>
<dbReference type="GO" id="GO:0000160">
    <property type="term" value="P:phosphorelay signal transduction system"/>
    <property type="evidence" value="ECO:0007669"/>
    <property type="project" value="InterPro"/>
</dbReference>
<dbReference type="SMART" id="SM00448">
    <property type="entry name" value="REC"/>
    <property type="match status" value="1"/>
</dbReference>
<dbReference type="PROSITE" id="PS50110">
    <property type="entry name" value="RESPONSE_REGULATORY"/>
    <property type="match status" value="1"/>
</dbReference>
<comment type="caution">
    <text evidence="3">The sequence shown here is derived from an EMBL/GenBank/DDBJ whole genome shotgun (WGS) entry which is preliminary data.</text>
</comment>
<accession>A0A6N8FDB0</accession>
<dbReference type="InterPro" id="IPR011006">
    <property type="entry name" value="CheY-like_superfamily"/>
</dbReference>
<dbReference type="Gene3D" id="3.40.50.2300">
    <property type="match status" value="1"/>
</dbReference>
<name>A0A6N8FDB0_9BACI</name>
<dbReference type="Pfam" id="PF00072">
    <property type="entry name" value="Response_reg"/>
    <property type="match status" value="1"/>
</dbReference>
<feature type="modified residue" description="4-aspartylphosphate" evidence="1">
    <location>
        <position position="53"/>
    </location>
</feature>
<dbReference type="PANTHER" id="PTHR42872:SF6">
    <property type="entry name" value="PROTEIN-GLUTAMATE METHYLESTERASE_PROTEIN-GLUTAMINE GLUTAMINASE"/>
    <property type="match status" value="1"/>
</dbReference>
<dbReference type="EMBL" id="WOCA01000002">
    <property type="protein sequence ID" value="MUK87533.1"/>
    <property type="molecule type" value="Genomic_DNA"/>
</dbReference>
<keyword evidence="4" id="KW-1185">Reference proteome</keyword>
<reference evidence="3 4" key="1">
    <citation type="submission" date="2019-11" db="EMBL/GenBank/DDBJ databases">
        <authorList>
            <person name="Li X."/>
        </authorList>
    </citation>
    <scope>NUCLEOTIDE SEQUENCE [LARGE SCALE GENOMIC DNA]</scope>
    <source>
        <strain evidence="3 4">L9</strain>
    </source>
</reference>
<feature type="domain" description="Response regulatory" evidence="2">
    <location>
        <begin position="3"/>
        <end position="118"/>
    </location>
</feature>
<protein>
    <submittedName>
        <fullName evidence="3">Response regulator</fullName>
    </submittedName>
</protein>
<evidence type="ECO:0000313" key="3">
    <source>
        <dbReference type="EMBL" id="MUK87533.1"/>
    </source>
</evidence>
<keyword evidence="1" id="KW-0597">Phosphoprotein</keyword>
<dbReference type="Proteomes" id="UP000469125">
    <property type="component" value="Unassembled WGS sequence"/>
</dbReference>
<organism evidence="3 4">
    <name type="scientific">Ornithinibacillus caprae</name>
    <dbReference type="NCBI Taxonomy" id="2678566"/>
    <lineage>
        <taxon>Bacteria</taxon>
        <taxon>Bacillati</taxon>
        <taxon>Bacillota</taxon>
        <taxon>Bacilli</taxon>
        <taxon>Bacillales</taxon>
        <taxon>Bacillaceae</taxon>
        <taxon>Ornithinibacillus</taxon>
    </lineage>
</organism>
<dbReference type="AlphaFoldDB" id="A0A6N8FDB0"/>
<dbReference type="SUPFAM" id="SSF52172">
    <property type="entry name" value="CheY-like"/>
    <property type="match status" value="1"/>
</dbReference>
<dbReference type="RefSeq" id="WP_155667309.1">
    <property type="nucleotide sequence ID" value="NZ_WOCA01000002.1"/>
</dbReference>
<evidence type="ECO:0000259" key="2">
    <source>
        <dbReference type="PROSITE" id="PS50110"/>
    </source>
</evidence>
<dbReference type="PANTHER" id="PTHR42872">
    <property type="entry name" value="PROTEIN-GLUTAMATE METHYLESTERASE/PROTEIN-GLUTAMINE GLUTAMINASE"/>
    <property type="match status" value="1"/>
</dbReference>